<dbReference type="PROSITE" id="PS51903">
    <property type="entry name" value="CLP_R"/>
    <property type="match status" value="1"/>
</dbReference>
<dbReference type="KEGG" id="qsa:O6P43_019232"/>
<keyword evidence="1" id="KW-0677">Repeat</keyword>
<accession>A0AAD7PK30</accession>
<feature type="domain" description="Clp R" evidence="2">
    <location>
        <begin position="97"/>
        <end position="217"/>
    </location>
</feature>
<evidence type="ECO:0000256" key="1">
    <source>
        <dbReference type="PROSITE-ProRule" id="PRU01251"/>
    </source>
</evidence>
<dbReference type="AlphaFoldDB" id="A0AAD7PK30"/>
<dbReference type="Proteomes" id="UP001163823">
    <property type="component" value="Chromosome 8"/>
</dbReference>
<dbReference type="Pfam" id="PF02861">
    <property type="entry name" value="Clp_N"/>
    <property type="match status" value="1"/>
</dbReference>
<name>A0AAD7PK30_QUISA</name>
<organism evidence="3 4">
    <name type="scientific">Quillaja saponaria</name>
    <name type="common">Soap bark tree</name>
    <dbReference type="NCBI Taxonomy" id="32244"/>
    <lineage>
        <taxon>Eukaryota</taxon>
        <taxon>Viridiplantae</taxon>
        <taxon>Streptophyta</taxon>
        <taxon>Embryophyta</taxon>
        <taxon>Tracheophyta</taxon>
        <taxon>Spermatophyta</taxon>
        <taxon>Magnoliopsida</taxon>
        <taxon>eudicotyledons</taxon>
        <taxon>Gunneridae</taxon>
        <taxon>Pentapetalae</taxon>
        <taxon>rosids</taxon>
        <taxon>fabids</taxon>
        <taxon>Fabales</taxon>
        <taxon>Quillajaceae</taxon>
        <taxon>Quillaja</taxon>
    </lineage>
</organism>
<protein>
    <submittedName>
        <fullName evidence="3">Chaperone protein</fullName>
    </submittedName>
</protein>
<comment type="caution">
    <text evidence="3">The sequence shown here is derived from an EMBL/GenBank/DDBJ whole genome shotgun (WGS) entry which is preliminary data.</text>
</comment>
<dbReference type="EMBL" id="JARAOO010000008">
    <property type="protein sequence ID" value="KAJ7958513.1"/>
    <property type="molecule type" value="Genomic_DNA"/>
</dbReference>
<evidence type="ECO:0000313" key="4">
    <source>
        <dbReference type="Proteomes" id="UP001163823"/>
    </source>
</evidence>
<dbReference type="SUPFAM" id="SSF81923">
    <property type="entry name" value="Double Clp-N motif"/>
    <property type="match status" value="1"/>
</dbReference>
<dbReference type="InterPro" id="IPR004176">
    <property type="entry name" value="Clp_R_N"/>
</dbReference>
<sequence length="217" mass="23914">MATRRTSRLSKFALDAIIASKASYQSSPQLFTERGLLGSASTLGNARNSHSKTRISDRIAQSNVACSKFLANTLTLKFHSSNPSYYSASTSSQVKQTEFTEMASWEGIIVAVDAARVSKQQVVESEHLMKALLEQKDGLAWRIFSKAGLDNTSVLQARDDFISQQPKVIGDTSGPIIGSHLNSLLDNARRNKKDMGDDFVSVEHFLLAFYSDKRFGQ</sequence>
<dbReference type="InterPro" id="IPR036628">
    <property type="entry name" value="Clp_N_dom_sf"/>
</dbReference>
<reference evidence="3" key="1">
    <citation type="journal article" date="2023" name="Science">
        <title>Elucidation of the pathway for biosynthesis of saponin adjuvants from the soapbark tree.</title>
        <authorList>
            <person name="Reed J."/>
            <person name="Orme A."/>
            <person name="El-Demerdash A."/>
            <person name="Owen C."/>
            <person name="Martin L.B.B."/>
            <person name="Misra R.C."/>
            <person name="Kikuchi S."/>
            <person name="Rejzek M."/>
            <person name="Martin A.C."/>
            <person name="Harkess A."/>
            <person name="Leebens-Mack J."/>
            <person name="Louveau T."/>
            <person name="Stephenson M.J."/>
            <person name="Osbourn A."/>
        </authorList>
    </citation>
    <scope>NUCLEOTIDE SEQUENCE</scope>
    <source>
        <strain evidence="3">S10</strain>
    </source>
</reference>
<gene>
    <name evidence="3" type="ORF">O6P43_019232</name>
</gene>
<evidence type="ECO:0000313" key="3">
    <source>
        <dbReference type="EMBL" id="KAJ7958513.1"/>
    </source>
</evidence>
<keyword evidence="4" id="KW-1185">Reference proteome</keyword>
<evidence type="ECO:0000259" key="2">
    <source>
        <dbReference type="PROSITE" id="PS51903"/>
    </source>
</evidence>
<dbReference type="Gene3D" id="1.10.1780.10">
    <property type="entry name" value="Clp, N-terminal domain"/>
    <property type="match status" value="1"/>
</dbReference>
<proteinExistence type="predicted"/>